<comment type="caution">
    <text evidence="1">The sequence shown here is derived from an EMBL/GenBank/DDBJ whole genome shotgun (WGS) entry which is preliminary data.</text>
</comment>
<dbReference type="Proteomes" id="UP000607559">
    <property type="component" value="Unassembled WGS sequence"/>
</dbReference>
<gene>
    <name evidence="1" type="ORF">GCM10011511_53270</name>
</gene>
<dbReference type="EMBL" id="BMJC01000006">
    <property type="protein sequence ID" value="GGB22680.1"/>
    <property type="molecule type" value="Genomic_DNA"/>
</dbReference>
<dbReference type="AlphaFoldDB" id="A0A8J2UIN6"/>
<accession>A0A8J2UIN6</accession>
<reference evidence="1" key="2">
    <citation type="submission" date="2020-09" db="EMBL/GenBank/DDBJ databases">
        <authorList>
            <person name="Sun Q."/>
            <person name="Zhou Y."/>
        </authorList>
    </citation>
    <scope>NUCLEOTIDE SEQUENCE</scope>
    <source>
        <strain evidence="1">CGMCC 1.15448</strain>
    </source>
</reference>
<sequence length="85" mass="9805">MGMILANLGECLDAIHYRHLNIKQDDVRFDVLEQVEQLHSIVSFRYQLYIFLYGKSRLDPGPEKGMIIGYGNFDCLVKLGSFHTI</sequence>
<protein>
    <submittedName>
        <fullName evidence="1">Uncharacterized protein</fullName>
    </submittedName>
</protein>
<organism evidence="1 2">
    <name type="scientific">Puia dinghuensis</name>
    <dbReference type="NCBI Taxonomy" id="1792502"/>
    <lineage>
        <taxon>Bacteria</taxon>
        <taxon>Pseudomonadati</taxon>
        <taxon>Bacteroidota</taxon>
        <taxon>Chitinophagia</taxon>
        <taxon>Chitinophagales</taxon>
        <taxon>Chitinophagaceae</taxon>
        <taxon>Puia</taxon>
    </lineage>
</organism>
<evidence type="ECO:0000313" key="1">
    <source>
        <dbReference type="EMBL" id="GGB22680.1"/>
    </source>
</evidence>
<evidence type="ECO:0000313" key="2">
    <source>
        <dbReference type="Proteomes" id="UP000607559"/>
    </source>
</evidence>
<reference evidence="1" key="1">
    <citation type="journal article" date="2014" name="Int. J. Syst. Evol. Microbiol.">
        <title>Complete genome sequence of Corynebacterium casei LMG S-19264T (=DSM 44701T), isolated from a smear-ripened cheese.</title>
        <authorList>
            <consortium name="US DOE Joint Genome Institute (JGI-PGF)"/>
            <person name="Walter F."/>
            <person name="Albersmeier A."/>
            <person name="Kalinowski J."/>
            <person name="Ruckert C."/>
        </authorList>
    </citation>
    <scope>NUCLEOTIDE SEQUENCE</scope>
    <source>
        <strain evidence="1">CGMCC 1.15448</strain>
    </source>
</reference>
<keyword evidence="2" id="KW-1185">Reference proteome</keyword>
<proteinExistence type="predicted"/>
<name>A0A8J2UIN6_9BACT</name>